<name>A0ABR8Z7N6_9FLAO</name>
<dbReference type="EMBL" id="JACYFS010000001">
    <property type="protein sequence ID" value="MBD8081134.1"/>
    <property type="molecule type" value="Genomic_DNA"/>
</dbReference>
<dbReference type="Proteomes" id="UP000637299">
    <property type="component" value="Unassembled WGS sequence"/>
</dbReference>
<keyword evidence="2" id="KW-1185">Reference proteome</keyword>
<proteinExistence type="predicted"/>
<comment type="caution">
    <text evidence="1">The sequence shown here is derived from an EMBL/GenBank/DDBJ whole genome shotgun (WGS) entry which is preliminary data.</text>
</comment>
<protein>
    <recommendedName>
        <fullName evidence="3">XRE family transcriptional regulator</fullName>
    </recommendedName>
</protein>
<accession>A0ABR8Z7N6</accession>
<reference evidence="1 2" key="1">
    <citation type="submission" date="2020-09" db="EMBL/GenBank/DDBJ databases">
        <title>Genome seq and assembly of Chryseobacterium sp.</title>
        <authorList>
            <person name="Chhetri G."/>
        </authorList>
    </citation>
    <scope>NUCLEOTIDE SEQUENCE [LARGE SCALE GENOMIC DNA]</scope>
    <source>
        <strain evidence="1 2">GCR10</strain>
    </source>
</reference>
<evidence type="ECO:0008006" key="3">
    <source>
        <dbReference type="Google" id="ProtNLM"/>
    </source>
</evidence>
<organism evidence="1 2">
    <name type="scientific">Chryseobacterium caseinilyticum</name>
    <dbReference type="NCBI Taxonomy" id="2771428"/>
    <lineage>
        <taxon>Bacteria</taxon>
        <taxon>Pseudomonadati</taxon>
        <taxon>Bacteroidota</taxon>
        <taxon>Flavobacteriia</taxon>
        <taxon>Flavobacteriales</taxon>
        <taxon>Weeksellaceae</taxon>
        <taxon>Chryseobacterium group</taxon>
        <taxon>Chryseobacterium</taxon>
    </lineage>
</organism>
<dbReference type="RefSeq" id="WP_191734950.1">
    <property type="nucleotide sequence ID" value="NZ_JACYFS010000001.1"/>
</dbReference>
<evidence type="ECO:0000313" key="1">
    <source>
        <dbReference type="EMBL" id="MBD8081134.1"/>
    </source>
</evidence>
<evidence type="ECO:0000313" key="2">
    <source>
        <dbReference type="Proteomes" id="UP000637299"/>
    </source>
</evidence>
<sequence>MDYKEKLKAVFEEIYFINLSDLARSINMDASNMRNYSKGKVLVSESKYNEIIAGIKAFTEKMKEVESKF</sequence>
<gene>
    <name evidence="1" type="ORF">IC610_01720</name>
</gene>